<reference evidence="1" key="1">
    <citation type="submission" date="2022-11" db="EMBL/GenBank/DDBJ databases">
        <title>Dyadobacter pollutisoli sp. nov., isolated from plastic dumped soil.</title>
        <authorList>
            <person name="Kim J.M."/>
            <person name="Kim K.R."/>
            <person name="Lee J.K."/>
            <person name="Hao L."/>
            <person name="Jeon C.O."/>
        </authorList>
    </citation>
    <scope>NUCLEOTIDE SEQUENCE</scope>
    <source>
        <strain evidence="1">U1</strain>
    </source>
</reference>
<dbReference type="RefSeq" id="WP_244822576.1">
    <property type="nucleotide sequence ID" value="NZ_CP112998.1"/>
</dbReference>
<dbReference type="Pfam" id="PF04255">
    <property type="entry name" value="DUF433"/>
    <property type="match status" value="1"/>
</dbReference>
<proteinExistence type="predicted"/>
<dbReference type="InterPro" id="IPR007367">
    <property type="entry name" value="DUF433"/>
</dbReference>
<dbReference type="KEGG" id="dpf:ON006_24095"/>
<dbReference type="EMBL" id="CP112998">
    <property type="protein sequence ID" value="WAC10814.1"/>
    <property type="molecule type" value="Genomic_DNA"/>
</dbReference>
<gene>
    <name evidence="1" type="ORF">ON006_24095</name>
</gene>
<dbReference type="InterPro" id="IPR036388">
    <property type="entry name" value="WH-like_DNA-bd_sf"/>
</dbReference>
<accession>A0A9E8SK36</accession>
<evidence type="ECO:0000313" key="2">
    <source>
        <dbReference type="Proteomes" id="UP001164653"/>
    </source>
</evidence>
<dbReference type="InterPro" id="IPR009057">
    <property type="entry name" value="Homeodomain-like_sf"/>
</dbReference>
<protein>
    <submittedName>
        <fullName evidence="1">DUF433 domain-containing protein</fullName>
    </submittedName>
</protein>
<sequence length="60" mass="6741">MKYQDFIVSDHRVMLGKPVVKGTRLTVEMILRKLGEGAENDDLLAMYPHLSKEAIQAVAL</sequence>
<dbReference type="Proteomes" id="UP001164653">
    <property type="component" value="Chromosome"/>
</dbReference>
<dbReference type="SUPFAM" id="SSF46689">
    <property type="entry name" value="Homeodomain-like"/>
    <property type="match status" value="1"/>
</dbReference>
<evidence type="ECO:0000313" key="1">
    <source>
        <dbReference type="EMBL" id="WAC10814.1"/>
    </source>
</evidence>
<name>A0A9E8SK36_9BACT</name>
<dbReference type="Gene3D" id="1.10.10.10">
    <property type="entry name" value="Winged helix-like DNA-binding domain superfamily/Winged helix DNA-binding domain"/>
    <property type="match status" value="1"/>
</dbReference>
<keyword evidence="2" id="KW-1185">Reference proteome</keyword>
<organism evidence="1 2">
    <name type="scientific">Dyadobacter pollutisoli</name>
    <dbReference type="NCBI Taxonomy" id="2910158"/>
    <lineage>
        <taxon>Bacteria</taxon>
        <taxon>Pseudomonadati</taxon>
        <taxon>Bacteroidota</taxon>
        <taxon>Cytophagia</taxon>
        <taxon>Cytophagales</taxon>
        <taxon>Spirosomataceae</taxon>
        <taxon>Dyadobacter</taxon>
    </lineage>
</organism>
<dbReference type="AlphaFoldDB" id="A0A9E8SK36"/>